<accession>A0A412FLB2</accession>
<evidence type="ECO:0000256" key="1">
    <source>
        <dbReference type="ARBA" id="ARBA00001974"/>
    </source>
</evidence>
<feature type="signal peptide" evidence="6">
    <location>
        <begin position="1"/>
        <end position="22"/>
    </location>
</feature>
<dbReference type="SUPFAM" id="SSF51905">
    <property type="entry name" value="FAD/NAD(P)-binding domain"/>
    <property type="match status" value="1"/>
</dbReference>
<evidence type="ECO:0000256" key="4">
    <source>
        <dbReference type="ARBA" id="ARBA00023002"/>
    </source>
</evidence>
<feature type="chain" id="PRO_5039385860" evidence="6">
    <location>
        <begin position="23"/>
        <end position="490"/>
    </location>
</feature>
<name>A0A412FLB2_9FIRM</name>
<sequence length="490" mass="54038">MKKFVQVLLVSLILCLSACSTGTPKEEETTNINASYDVAIVGGGMAGMMAAAELAENSDLEVAIYEKAANLGGNLPYTGGVIMGFNESTYPEVADSEEFVNYFRNLYQENINLGFIEKEDFTINEELIYNAFSLYGKPVKFMLDAGVPFPDSENFNTRNYGGTIYSNFLSITGADEGSDTCFNFLQAITDKLENYSNVHIFTNAEVIEVLNNENTVTGIKLKDGSEINTPNVILATGGIADSEEYMKEYNPGYIGHINYTTGLSTGDGITMTRKFRTEILGIGALGGFVSSDSTWVPLRSYFMIDGTGNRFVNEAYSDYITSYIAYSEKRNNIYMICDQNYADANPEEIELKLNENDLLEFDSLESLCENLNIQYEQFQKTVNAYNEAIANKANPEFDLDYTLGNQITKAPFYAERQEDYFFDTFTGIKANEKAQILNGNNEIIEGLYGAGQLILCNAIEIVYAQGGTGLSFAAATGTLAANTIIEKVSK</sequence>
<evidence type="ECO:0000256" key="3">
    <source>
        <dbReference type="ARBA" id="ARBA00022827"/>
    </source>
</evidence>
<evidence type="ECO:0000313" key="8">
    <source>
        <dbReference type="EMBL" id="RGR68958.1"/>
    </source>
</evidence>
<keyword evidence="3" id="KW-0274">FAD</keyword>
<dbReference type="PANTHER" id="PTHR43400:SF7">
    <property type="entry name" value="FAD-DEPENDENT OXIDOREDUCTASE 2 FAD BINDING DOMAIN-CONTAINING PROTEIN"/>
    <property type="match status" value="1"/>
</dbReference>
<evidence type="ECO:0000313" key="9">
    <source>
        <dbReference type="Proteomes" id="UP000284178"/>
    </source>
</evidence>
<evidence type="ECO:0000256" key="6">
    <source>
        <dbReference type="SAM" id="SignalP"/>
    </source>
</evidence>
<evidence type="ECO:0000259" key="7">
    <source>
        <dbReference type="Pfam" id="PF00890"/>
    </source>
</evidence>
<comment type="cofactor">
    <cofactor evidence="1">
        <name>FAD</name>
        <dbReference type="ChEBI" id="CHEBI:57692"/>
    </cofactor>
</comment>
<dbReference type="Gene3D" id="3.50.50.60">
    <property type="entry name" value="FAD/NAD(P)-binding domain"/>
    <property type="match status" value="1"/>
</dbReference>
<dbReference type="GeneID" id="83016786"/>
<feature type="coiled-coil region" evidence="5">
    <location>
        <begin position="361"/>
        <end position="388"/>
    </location>
</feature>
<dbReference type="EMBL" id="QRUP01000025">
    <property type="protein sequence ID" value="RGR68958.1"/>
    <property type="molecule type" value="Genomic_DNA"/>
</dbReference>
<dbReference type="GO" id="GO:0033765">
    <property type="term" value="F:steroid dehydrogenase activity, acting on the CH-CH group of donors"/>
    <property type="evidence" value="ECO:0007669"/>
    <property type="project" value="UniProtKB-ARBA"/>
</dbReference>
<dbReference type="Pfam" id="PF00890">
    <property type="entry name" value="FAD_binding_2"/>
    <property type="match status" value="1"/>
</dbReference>
<gene>
    <name evidence="8" type="ORF">DWY25_15415</name>
</gene>
<keyword evidence="5" id="KW-0175">Coiled coil</keyword>
<dbReference type="SUPFAM" id="SSF56425">
    <property type="entry name" value="Succinate dehydrogenase/fumarate reductase flavoprotein, catalytic domain"/>
    <property type="match status" value="1"/>
</dbReference>
<keyword evidence="4" id="KW-0560">Oxidoreductase</keyword>
<reference evidence="8 9" key="1">
    <citation type="submission" date="2018-08" db="EMBL/GenBank/DDBJ databases">
        <title>A genome reference for cultivated species of the human gut microbiota.</title>
        <authorList>
            <person name="Zou Y."/>
            <person name="Xue W."/>
            <person name="Luo G."/>
        </authorList>
    </citation>
    <scope>NUCLEOTIDE SEQUENCE [LARGE SCALE GENOMIC DNA]</scope>
    <source>
        <strain evidence="8 9">AF24-29</strain>
    </source>
</reference>
<comment type="caution">
    <text evidence="8">The sequence shown here is derived from an EMBL/GenBank/DDBJ whole genome shotgun (WGS) entry which is preliminary data.</text>
</comment>
<protein>
    <submittedName>
        <fullName evidence="8">FAD-dependent oxidoreductase</fullName>
    </submittedName>
</protein>
<dbReference type="AlphaFoldDB" id="A0A412FLB2"/>
<dbReference type="PANTHER" id="PTHR43400">
    <property type="entry name" value="FUMARATE REDUCTASE"/>
    <property type="match status" value="1"/>
</dbReference>
<keyword evidence="6" id="KW-0732">Signal</keyword>
<dbReference type="Proteomes" id="UP000284178">
    <property type="component" value="Unassembled WGS sequence"/>
</dbReference>
<dbReference type="InterPro" id="IPR003953">
    <property type="entry name" value="FAD-dep_OxRdtase_2_FAD-bd"/>
</dbReference>
<dbReference type="InterPro" id="IPR050315">
    <property type="entry name" value="FAD-oxidoreductase_2"/>
</dbReference>
<evidence type="ECO:0000256" key="5">
    <source>
        <dbReference type="SAM" id="Coils"/>
    </source>
</evidence>
<keyword evidence="2" id="KW-0285">Flavoprotein</keyword>
<dbReference type="RefSeq" id="WP_117895972.1">
    <property type="nucleotide sequence ID" value="NZ_CABJCV010000025.1"/>
</dbReference>
<organism evidence="8 9">
    <name type="scientific">Holdemania filiformis</name>
    <dbReference type="NCBI Taxonomy" id="61171"/>
    <lineage>
        <taxon>Bacteria</taxon>
        <taxon>Bacillati</taxon>
        <taxon>Bacillota</taxon>
        <taxon>Erysipelotrichia</taxon>
        <taxon>Erysipelotrichales</taxon>
        <taxon>Erysipelotrichaceae</taxon>
        <taxon>Holdemania</taxon>
    </lineage>
</organism>
<dbReference type="InterPro" id="IPR036188">
    <property type="entry name" value="FAD/NAD-bd_sf"/>
</dbReference>
<dbReference type="Gene3D" id="3.90.700.10">
    <property type="entry name" value="Succinate dehydrogenase/fumarate reductase flavoprotein, catalytic domain"/>
    <property type="match status" value="1"/>
</dbReference>
<dbReference type="InterPro" id="IPR027477">
    <property type="entry name" value="Succ_DH/fumarate_Rdtase_cat_sf"/>
</dbReference>
<feature type="domain" description="FAD-dependent oxidoreductase 2 FAD-binding" evidence="7">
    <location>
        <begin position="37"/>
        <end position="470"/>
    </location>
</feature>
<evidence type="ECO:0000256" key="2">
    <source>
        <dbReference type="ARBA" id="ARBA00022630"/>
    </source>
</evidence>
<proteinExistence type="predicted"/>
<keyword evidence="9" id="KW-1185">Reference proteome</keyword>